<feature type="compositionally biased region" description="Polar residues" evidence="1">
    <location>
        <begin position="42"/>
        <end position="53"/>
    </location>
</feature>
<gene>
    <name evidence="2" type="ORF">BT67DRAFT_442310</name>
</gene>
<dbReference type="AlphaFoldDB" id="A0AAN6ZE09"/>
<feature type="region of interest" description="Disordered" evidence="1">
    <location>
        <begin position="42"/>
        <end position="73"/>
    </location>
</feature>
<evidence type="ECO:0000313" key="3">
    <source>
        <dbReference type="Proteomes" id="UP001304895"/>
    </source>
</evidence>
<organism evidence="2 3">
    <name type="scientific">Trichocladium antarcticum</name>
    <dbReference type="NCBI Taxonomy" id="1450529"/>
    <lineage>
        <taxon>Eukaryota</taxon>
        <taxon>Fungi</taxon>
        <taxon>Dikarya</taxon>
        <taxon>Ascomycota</taxon>
        <taxon>Pezizomycotina</taxon>
        <taxon>Sordariomycetes</taxon>
        <taxon>Sordariomycetidae</taxon>
        <taxon>Sordariales</taxon>
        <taxon>Chaetomiaceae</taxon>
        <taxon>Trichocladium</taxon>
    </lineage>
</organism>
<evidence type="ECO:0000313" key="2">
    <source>
        <dbReference type="EMBL" id="KAK4134393.1"/>
    </source>
</evidence>
<dbReference type="Proteomes" id="UP001304895">
    <property type="component" value="Unassembled WGS sequence"/>
</dbReference>
<reference evidence="2" key="2">
    <citation type="submission" date="2023-05" db="EMBL/GenBank/DDBJ databases">
        <authorList>
            <consortium name="Lawrence Berkeley National Laboratory"/>
            <person name="Steindorff A."/>
            <person name="Hensen N."/>
            <person name="Bonometti L."/>
            <person name="Westerberg I."/>
            <person name="Brannstrom I.O."/>
            <person name="Guillou S."/>
            <person name="Cros-Aarteil S."/>
            <person name="Calhoun S."/>
            <person name="Haridas S."/>
            <person name="Kuo A."/>
            <person name="Mondo S."/>
            <person name="Pangilinan J."/>
            <person name="Riley R."/>
            <person name="Labutti K."/>
            <person name="Andreopoulos B."/>
            <person name="Lipzen A."/>
            <person name="Chen C."/>
            <person name="Yanf M."/>
            <person name="Daum C."/>
            <person name="Ng V."/>
            <person name="Clum A."/>
            <person name="Ohm R."/>
            <person name="Martin F."/>
            <person name="Silar P."/>
            <person name="Natvig D."/>
            <person name="Lalanne C."/>
            <person name="Gautier V."/>
            <person name="Ament-Velasquez S.L."/>
            <person name="Kruys A."/>
            <person name="Hutchinson M.I."/>
            <person name="Powell A.J."/>
            <person name="Barry K."/>
            <person name="Miller A.N."/>
            <person name="Grigoriev I.V."/>
            <person name="Debuchy R."/>
            <person name="Gladieux P."/>
            <person name="Thoren M.H."/>
            <person name="Johannesson H."/>
        </authorList>
    </citation>
    <scope>NUCLEOTIDE SEQUENCE</scope>
    <source>
        <strain evidence="2">CBS 123565</strain>
    </source>
</reference>
<evidence type="ECO:0000256" key="1">
    <source>
        <dbReference type="SAM" id="MobiDB-lite"/>
    </source>
</evidence>
<proteinExistence type="predicted"/>
<reference evidence="2" key="1">
    <citation type="journal article" date="2023" name="Mol. Phylogenet. Evol.">
        <title>Genome-scale phylogeny and comparative genomics of the fungal order Sordariales.</title>
        <authorList>
            <person name="Hensen N."/>
            <person name="Bonometti L."/>
            <person name="Westerberg I."/>
            <person name="Brannstrom I.O."/>
            <person name="Guillou S."/>
            <person name="Cros-Aarteil S."/>
            <person name="Calhoun S."/>
            <person name="Haridas S."/>
            <person name="Kuo A."/>
            <person name="Mondo S."/>
            <person name="Pangilinan J."/>
            <person name="Riley R."/>
            <person name="LaButti K."/>
            <person name="Andreopoulos B."/>
            <person name="Lipzen A."/>
            <person name="Chen C."/>
            <person name="Yan M."/>
            <person name="Daum C."/>
            <person name="Ng V."/>
            <person name="Clum A."/>
            <person name="Steindorff A."/>
            <person name="Ohm R.A."/>
            <person name="Martin F."/>
            <person name="Silar P."/>
            <person name="Natvig D.O."/>
            <person name="Lalanne C."/>
            <person name="Gautier V."/>
            <person name="Ament-Velasquez S.L."/>
            <person name="Kruys A."/>
            <person name="Hutchinson M.I."/>
            <person name="Powell A.J."/>
            <person name="Barry K."/>
            <person name="Miller A.N."/>
            <person name="Grigoriev I.V."/>
            <person name="Debuchy R."/>
            <person name="Gladieux P."/>
            <person name="Hiltunen Thoren M."/>
            <person name="Johannesson H."/>
        </authorList>
    </citation>
    <scope>NUCLEOTIDE SEQUENCE</scope>
    <source>
        <strain evidence="2">CBS 123565</strain>
    </source>
</reference>
<accession>A0AAN6ZE09</accession>
<keyword evidence="3" id="KW-1185">Reference proteome</keyword>
<dbReference type="EMBL" id="MU853409">
    <property type="protein sequence ID" value="KAK4134393.1"/>
    <property type="molecule type" value="Genomic_DNA"/>
</dbReference>
<comment type="caution">
    <text evidence="2">The sequence shown here is derived from an EMBL/GenBank/DDBJ whole genome shotgun (WGS) entry which is preliminary data.</text>
</comment>
<sequence>MRVRSAVIACYSTGTFPASQHTVQPGDFRATTRLSLPTVLSFESNGATSTPSPRTRFRNPFHARTPGRDEKTL</sequence>
<protein>
    <submittedName>
        <fullName evidence="2">Uncharacterized protein</fullName>
    </submittedName>
</protein>
<name>A0AAN6ZE09_9PEZI</name>